<keyword evidence="3" id="KW-1185">Reference proteome</keyword>
<evidence type="ECO:0000313" key="3">
    <source>
        <dbReference type="Proteomes" id="UP000215377"/>
    </source>
</evidence>
<proteinExistence type="predicted"/>
<protein>
    <recommendedName>
        <fullName evidence="4">Magnesium transporter MgtE intracellular domain-containing protein</fullName>
    </recommendedName>
</protein>
<reference evidence="2 3" key="1">
    <citation type="submission" date="2013-04" db="EMBL/GenBank/DDBJ databases">
        <title>Oceanicola sp. 22II1-22F33 Genome Sequencing.</title>
        <authorList>
            <person name="Lai Q."/>
            <person name="Li G."/>
            <person name="Shao Z."/>
        </authorList>
    </citation>
    <scope>NUCLEOTIDE SEQUENCE [LARGE SCALE GENOMIC DNA]</scope>
    <source>
        <strain evidence="2 3">22II1-22F33</strain>
    </source>
</reference>
<sequence>MGKIRKPKILRSRGGSLLMIATLLIGSGALRLVTEAGPALARAEANRVSDGDGHDASGGDERNAALQLPDRSGMQEMLDAFREREARLSERERMLEERAHALDIADQAVTEKLQALVEAEAALRETLSLADGAVEKDIARLTVVYETMKPKEAAALFEEMAPEFAAGFLARMRPEAAAQIMTGLSAEVAYTISVLMAGRNAQAPIE</sequence>
<dbReference type="RefSeq" id="WP_088649030.1">
    <property type="nucleotide sequence ID" value="NZ_AQQR01000002.1"/>
</dbReference>
<gene>
    <name evidence="2" type="ORF">ATO3_06585</name>
</gene>
<name>A0A225NSQ1_9RHOB</name>
<dbReference type="Proteomes" id="UP000215377">
    <property type="component" value="Unassembled WGS sequence"/>
</dbReference>
<dbReference type="EMBL" id="AQQR01000002">
    <property type="protein sequence ID" value="OWU75848.1"/>
    <property type="molecule type" value="Genomic_DNA"/>
</dbReference>
<evidence type="ECO:0000256" key="1">
    <source>
        <dbReference type="SAM" id="MobiDB-lite"/>
    </source>
</evidence>
<feature type="region of interest" description="Disordered" evidence="1">
    <location>
        <begin position="44"/>
        <end position="64"/>
    </location>
</feature>
<feature type="compositionally biased region" description="Basic and acidic residues" evidence="1">
    <location>
        <begin position="44"/>
        <end position="63"/>
    </location>
</feature>
<accession>A0A225NSQ1</accession>
<dbReference type="AlphaFoldDB" id="A0A225NSQ1"/>
<evidence type="ECO:0000313" key="2">
    <source>
        <dbReference type="EMBL" id="OWU75848.1"/>
    </source>
</evidence>
<evidence type="ECO:0008006" key="4">
    <source>
        <dbReference type="Google" id="ProtNLM"/>
    </source>
</evidence>
<comment type="caution">
    <text evidence="2">The sequence shown here is derived from an EMBL/GenBank/DDBJ whole genome shotgun (WGS) entry which is preliminary data.</text>
</comment>
<organism evidence="2 3">
    <name type="scientific">Marinibacterium profundimaris</name>
    <dbReference type="NCBI Taxonomy" id="1679460"/>
    <lineage>
        <taxon>Bacteria</taxon>
        <taxon>Pseudomonadati</taxon>
        <taxon>Pseudomonadota</taxon>
        <taxon>Alphaproteobacteria</taxon>
        <taxon>Rhodobacterales</taxon>
        <taxon>Paracoccaceae</taxon>
        <taxon>Marinibacterium</taxon>
    </lineage>
</organism>
<dbReference type="OrthoDB" id="9791432at2"/>
<dbReference type="SUPFAM" id="SSF158791">
    <property type="entry name" value="MgtE N-terminal domain-like"/>
    <property type="match status" value="1"/>
</dbReference>